<keyword evidence="3" id="KW-0808">Transferase</keyword>
<feature type="compositionally biased region" description="Polar residues" evidence="10">
    <location>
        <begin position="479"/>
        <end position="531"/>
    </location>
</feature>
<dbReference type="PROSITE" id="PS00107">
    <property type="entry name" value="PROTEIN_KINASE_ATP"/>
    <property type="match status" value="1"/>
</dbReference>
<dbReference type="InterPro" id="IPR011009">
    <property type="entry name" value="Kinase-like_dom_sf"/>
</dbReference>
<name>A0ABY6U5L4_BIOOC</name>
<organism evidence="12 13">
    <name type="scientific">Bionectria ochroleuca</name>
    <name type="common">Gliocladium roseum</name>
    <dbReference type="NCBI Taxonomy" id="29856"/>
    <lineage>
        <taxon>Eukaryota</taxon>
        <taxon>Fungi</taxon>
        <taxon>Dikarya</taxon>
        <taxon>Ascomycota</taxon>
        <taxon>Pezizomycotina</taxon>
        <taxon>Sordariomycetes</taxon>
        <taxon>Hypocreomycetidae</taxon>
        <taxon>Hypocreales</taxon>
        <taxon>Bionectriaceae</taxon>
        <taxon>Clonostachys</taxon>
    </lineage>
</organism>
<dbReference type="Proteomes" id="UP000766486">
    <property type="component" value="Unassembled WGS sequence"/>
</dbReference>
<dbReference type="InterPro" id="IPR000719">
    <property type="entry name" value="Prot_kinase_dom"/>
</dbReference>
<protein>
    <recommendedName>
        <fullName evidence="1">non-specific serine/threonine protein kinase</fullName>
        <ecNumber evidence="1">2.7.11.1</ecNumber>
    </recommendedName>
</protein>
<comment type="catalytic activity">
    <reaction evidence="7">
        <text>L-threonyl-[protein] + ATP = O-phospho-L-threonyl-[protein] + ADP + H(+)</text>
        <dbReference type="Rhea" id="RHEA:46608"/>
        <dbReference type="Rhea" id="RHEA-COMP:11060"/>
        <dbReference type="Rhea" id="RHEA-COMP:11605"/>
        <dbReference type="ChEBI" id="CHEBI:15378"/>
        <dbReference type="ChEBI" id="CHEBI:30013"/>
        <dbReference type="ChEBI" id="CHEBI:30616"/>
        <dbReference type="ChEBI" id="CHEBI:61977"/>
        <dbReference type="ChEBI" id="CHEBI:456216"/>
        <dbReference type="EC" id="2.7.11.1"/>
    </reaction>
</comment>
<gene>
    <name evidence="12" type="ORF">CLO192961_LOCUS176489</name>
</gene>
<evidence type="ECO:0000256" key="9">
    <source>
        <dbReference type="PROSITE-ProRule" id="PRU10141"/>
    </source>
</evidence>
<evidence type="ECO:0000256" key="2">
    <source>
        <dbReference type="ARBA" id="ARBA00022527"/>
    </source>
</evidence>
<evidence type="ECO:0000259" key="11">
    <source>
        <dbReference type="PROSITE" id="PS50011"/>
    </source>
</evidence>
<dbReference type="PANTHER" id="PTHR24361:SF433">
    <property type="entry name" value="PROTEIN KINASE DOMAIN-CONTAINING PROTEIN"/>
    <property type="match status" value="1"/>
</dbReference>
<evidence type="ECO:0000256" key="6">
    <source>
        <dbReference type="ARBA" id="ARBA00022840"/>
    </source>
</evidence>
<evidence type="ECO:0000256" key="3">
    <source>
        <dbReference type="ARBA" id="ARBA00022679"/>
    </source>
</evidence>
<keyword evidence="6 9" id="KW-0067">ATP-binding</keyword>
<dbReference type="PROSITE" id="PS50011">
    <property type="entry name" value="PROTEIN_KINASE_DOM"/>
    <property type="match status" value="1"/>
</dbReference>
<evidence type="ECO:0000256" key="1">
    <source>
        <dbReference type="ARBA" id="ARBA00012513"/>
    </source>
</evidence>
<dbReference type="InterPro" id="IPR008271">
    <property type="entry name" value="Ser/Thr_kinase_AS"/>
</dbReference>
<comment type="caution">
    <text evidence="12">The sequence shown here is derived from an EMBL/GenBank/DDBJ whole genome shotgun (WGS) entry which is preliminary data.</text>
</comment>
<feature type="domain" description="Protein kinase" evidence="11">
    <location>
        <begin position="193"/>
        <end position="443"/>
    </location>
</feature>
<reference evidence="12 13" key="1">
    <citation type="submission" date="2019-06" db="EMBL/GenBank/DDBJ databases">
        <authorList>
            <person name="Broberg M."/>
        </authorList>
    </citation>
    <scope>NUCLEOTIDE SEQUENCE [LARGE SCALE GENOMIC DNA]</scope>
</reference>
<dbReference type="EMBL" id="CABFNS010000741">
    <property type="protein sequence ID" value="VUC25882.1"/>
    <property type="molecule type" value="Genomic_DNA"/>
</dbReference>
<dbReference type="Pfam" id="PF00069">
    <property type="entry name" value="Pkinase"/>
    <property type="match status" value="1"/>
</dbReference>
<evidence type="ECO:0000256" key="8">
    <source>
        <dbReference type="ARBA" id="ARBA00048679"/>
    </source>
</evidence>
<proteinExistence type="predicted"/>
<feature type="binding site" evidence="9">
    <location>
        <position position="226"/>
    </location>
    <ligand>
        <name>ATP</name>
        <dbReference type="ChEBI" id="CHEBI:30616"/>
    </ligand>
</feature>
<keyword evidence="13" id="KW-1185">Reference proteome</keyword>
<dbReference type="PROSITE" id="PS00108">
    <property type="entry name" value="PROTEIN_KINASE_ST"/>
    <property type="match status" value="1"/>
</dbReference>
<dbReference type="InterPro" id="IPR017441">
    <property type="entry name" value="Protein_kinase_ATP_BS"/>
</dbReference>
<dbReference type="Gene3D" id="1.10.510.10">
    <property type="entry name" value="Transferase(Phosphotransferase) domain 1"/>
    <property type="match status" value="1"/>
</dbReference>
<evidence type="ECO:0000313" key="12">
    <source>
        <dbReference type="EMBL" id="VUC25882.1"/>
    </source>
</evidence>
<dbReference type="EC" id="2.7.11.1" evidence="1"/>
<keyword evidence="4 9" id="KW-0547">Nucleotide-binding</keyword>
<evidence type="ECO:0000313" key="13">
    <source>
        <dbReference type="Proteomes" id="UP000766486"/>
    </source>
</evidence>
<evidence type="ECO:0000256" key="7">
    <source>
        <dbReference type="ARBA" id="ARBA00047899"/>
    </source>
</evidence>
<comment type="catalytic activity">
    <reaction evidence="8">
        <text>L-seryl-[protein] + ATP = O-phospho-L-seryl-[protein] + ADP + H(+)</text>
        <dbReference type="Rhea" id="RHEA:17989"/>
        <dbReference type="Rhea" id="RHEA-COMP:9863"/>
        <dbReference type="Rhea" id="RHEA-COMP:11604"/>
        <dbReference type="ChEBI" id="CHEBI:15378"/>
        <dbReference type="ChEBI" id="CHEBI:29999"/>
        <dbReference type="ChEBI" id="CHEBI:30616"/>
        <dbReference type="ChEBI" id="CHEBI:83421"/>
        <dbReference type="ChEBI" id="CHEBI:456216"/>
        <dbReference type="EC" id="2.7.11.1"/>
    </reaction>
</comment>
<dbReference type="CDD" id="cd00180">
    <property type="entry name" value="PKc"/>
    <property type="match status" value="1"/>
</dbReference>
<evidence type="ECO:0000256" key="10">
    <source>
        <dbReference type="SAM" id="MobiDB-lite"/>
    </source>
</evidence>
<dbReference type="PANTHER" id="PTHR24361">
    <property type="entry name" value="MITOGEN-ACTIVATED KINASE KINASE KINASE"/>
    <property type="match status" value="1"/>
</dbReference>
<sequence>MGHNTIAFFTASSPSPQLWQSMKTTLKDSQYFAPQPKSALKLPTTLCLEVKCDSVPSSREGITFGWSKNCGVVLPDNHLTFDNEDRLVINDHSTHGTEVKYGGQGAGFRANRQWILNDPNLPSGFRHIEISVAGVISFKVDVRLMMSSEQSYRRVVDRFQSLCEEKKTDLTSDFQRATVKQTSGEPDLDTHDIWLHWQVGKGTSAGVIGCWQTETGIAKAVKTPLKDYDEEKWSQEVKFLKSLTNHHHVVKILGYTNTSDASPIIELKYHDAGSLDEPRDPFPFLEDPSHFLKEEATSILAQCLSVLVEMHEKSPPIVHRDIKPANILINRPTSAGICIKVADFGEANTEGKEGTFAGDPIFVAPEFWQAKCAPPLDIWSLGMTTLRLFNKPLHQLYCTREDEFRMRINQSEDSLVQFLRDRMLQDDPSMRSTAAECLQHLRELQRDDGIRPCGCSDCFPCFEDCLYESEDEGVKTPTMSNAEVLSSNSSTPTQKKLANGQSTETTTCSPADGSSKSVAESETVGESPTSGDTGGLEPASSASPLPTVGEVSVPTDEGHVPRMAKRRAGSDDEDDLPTQKRAKPTPLEASFDDGE</sequence>
<evidence type="ECO:0000256" key="5">
    <source>
        <dbReference type="ARBA" id="ARBA00022777"/>
    </source>
</evidence>
<dbReference type="Gene3D" id="3.30.200.20">
    <property type="entry name" value="Phosphorylase Kinase, domain 1"/>
    <property type="match status" value="1"/>
</dbReference>
<dbReference type="SUPFAM" id="SSF56112">
    <property type="entry name" value="Protein kinase-like (PK-like)"/>
    <property type="match status" value="1"/>
</dbReference>
<dbReference type="InterPro" id="IPR053235">
    <property type="entry name" value="Ser_Thr_kinase"/>
</dbReference>
<dbReference type="SMART" id="SM00220">
    <property type="entry name" value="S_TKc"/>
    <property type="match status" value="1"/>
</dbReference>
<keyword evidence="5" id="KW-0418">Kinase</keyword>
<feature type="region of interest" description="Disordered" evidence="10">
    <location>
        <begin position="479"/>
        <end position="595"/>
    </location>
</feature>
<evidence type="ECO:0000256" key="4">
    <source>
        <dbReference type="ARBA" id="ARBA00022741"/>
    </source>
</evidence>
<keyword evidence="2" id="KW-0723">Serine/threonine-protein kinase</keyword>
<accession>A0ABY6U5L4</accession>